<dbReference type="InterPro" id="IPR005135">
    <property type="entry name" value="Endo/exonuclease/phosphatase"/>
</dbReference>
<evidence type="ECO:0000313" key="2">
    <source>
        <dbReference type="EMBL" id="MDT0277587.1"/>
    </source>
</evidence>
<dbReference type="Proteomes" id="UP001183222">
    <property type="component" value="Unassembled WGS sequence"/>
</dbReference>
<dbReference type="Pfam" id="PF03372">
    <property type="entry name" value="Exo_endo_phos"/>
    <property type="match status" value="1"/>
</dbReference>
<dbReference type="GO" id="GO:0004519">
    <property type="term" value="F:endonuclease activity"/>
    <property type="evidence" value="ECO:0007669"/>
    <property type="project" value="UniProtKB-KW"/>
</dbReference>
<protein>
    <submittedName>
        <fullName evidence="2">Endonuclease/exonuclease/phosphatase family protein</fullName>
    </submittedName>
</protein>
<reference evidence="3" key="1">
    <citation type="submission" date="2023-07" db="EMBL/GenBank/DDBJ databases">
        <title>30 novel species of actinomycetes from the DSMZ collection.</title>
        <authorList>
            <person name="Nouioui I."/>
        </authorList>
    </citation>
    <scope>NUCLEOTIDE SEQUENCE [LARGE SCALE GENOMIC DNA]</scope>
    <source>
        <strain evidence="3">DSM 46792</strain>
    </source>
</reference>
<keyword evidence="2" id="KW-0540">Nuclease</keyword>
<dbReference type="SUPFAM" id="SSF56219">
    <property type="entry name" value="DNase I-like"/>
    <property type="match status" value="1"/>
</dbReference>
<sequence length="252" mass="27448">MDELSIRVGTWNVRSASREHNAARLDVLLAENCDVLVLTETNDELALPDSYKALTSEYRPGARRGGRWVTIWSKRPGAEFQVVDPVRTTAAALEDGIIIFGTVLPWKGELGPDYDLAAARGGWDEFGRVTSQQSLEWSNLRKDHPGKLLIVAGDLNQSLGAPNWYGTNASRKLLRNSFEAVGLTCLTDGDHLPEKRLKHPPIDHVCAVAPVGGVVWGTDWAAWEGETPEGIKLSDHSGVAVTVHCRPPASAP</sequence>
<organism evidence="2 3">
    <name type="scientific">Blastococcus goldschmidtiae</name>
    <dbReference type="NCBI Taxonomy" id="3075546"/>
    <lineage>
        <taxon>Bacteria</taxon>
        <taxon>Bacillati</taxon>
        <taxon>Actinomycetota</taxon>
        <taxon>Actinomycetes</taxon>
        <taxon>Geodermatophilales</taxon>
        <taxon>Geodermatophilaceae</taxon>
        <taxon>Blastococcus</taxon>
    </lineage>
</organism>
<proteinExistence type="predicted"/>
<dbReference type="EMBL" id="JAVREI010000014">
    <property type="protein sequence ID" value="MDT0277587.1"/>
    <property type="molecule type" value="Genomic_DNA"/>
</dbReference>
<dbReference type="InterPro" id="IPR036691">
    <property type="entry name" value="Endo/exonu/phosph_ase_sf"/>
</dbReference>
<keyword evidence="2" id="KW-0255">Endonuclease</keyword>
<keyword evidence="2" id="KW-0378">Hydrolase</keyword>
<name>A0ABU2KBN6_9ACTN</name>
<evidence type="ECO:0000259" key="1">
    <source>
        <dbReference type="Pfam" id="PF03372"/>
    </source>
</evidence>
<feature type="domain" description="Endonuclease/exonuclease/phosphatase" evidence="1">
    <location>
        <begin position="9"/>
        <end position="236"/>
    </location>
</feature>
<accession>A0ABU2KBN6</accession>
<comment type="caution">
    <text evidence="2">The sequence shown here is derived from an EMBL/GenBank/DDBJ whole genome shotgun (WGS) entry which is preliminary data.</text>
</comment>
<dbReference type="Gene3D" id="3.60.10.10">
    <property type="entry name" value="Endonuclease/exonuclease/phosphatase"/>
    <property type="match status" value="1"/>
</dbReference>
<keyword evidence="3" id="KW-1185">Reference proteome</keyword>
<gene>
    <name evidence="2" type="ORF">RM425_16935</name>
</gene>
<dbReference type="RefSeq" id="WP_311346394.1">
    <property type="nucleotide sequence ID" value="NZ_JAVREI010000014.1"/>
</dbReference>
<evidence type="ECO:0000313" key="3">
    <source>
        <dbReference type="Proteomes" id="UP001183222"/>
    </source>
</evidence>